<reference evidence="2 3" key="1">
    <citation type="submission" date="2024-10" db="EMBL/GenBank/DDBJ databases">
        <title>The Natural Products Discovery Center: Release of the First 8490 Sequenced Strains for Exploring Actinobacteria Biosynthetic Diversity.</title>
        <authorList>
            <person name="Kalkreuter E."/>
            <person name="Kautsar S.A."/>
            <person name="Yang D."/>
            <person name="Bader C.D."/>
            <person name="Teijaro C.N."/>
            <person name="Fluegel L."/>
            <person name="Davis C.M."/>
            <person name="Simpson J.R."/>
            <person name="Lauterbach L."/>
            <person name="Steele A.D."/>
            <person name="Gui C."/>
            <person name="Meng S."/>
            <person name="Li G."/>
            <person name="Viehrig K."/>
            <person name="Ye F."/>
            <person name="Su P."/>
            <person name="Kiefer A.F."/>
            <person name="Nichols A."/>
            <person name="Cepeda A.J."/>
            <person name="Yan W."/>
            <person name="Fan B."/>
            <person name="Jiang Y."/>
            <person name="Adhikari A."/>
            <person name="Zheng C.-J."/>
            <person name="Schuster L."/>
            <person name="Cowan T.M."/>
            <person name="Smanski M.J."/>
            <person name="Chevrette M.G."/>
            <person name="De Carvalho L.P.S."/>
            <person name="Shen B."/>
        </authorList>
    </citation>
    <scope>NUCLEOTIDE SEQUENCE [LARGE SCALE GENOMIC DNA]</scope>
    <source>
        <strain evidence="2 3">NPDC021253</strain>
    </source>
</reference>
<sequence>MLFAWRAIDQAKDAKSTALGRQPTSDLSPATPGAGANTLIPSELPSGAGDVSRSPGEVPVLTEQTVYEPKYEKQPLVLKAACERPMYADLDEPRVKNDKAQADIELIVNCDTDLLNFGLMEKVEGSEEARPNMTPKECADKIRSALVGREAPIPVRKGSALCITTNYDAARASGDQWRMILMHVVGVANDGATTVEVSAWNIPD</sequence>
<protein>
    <submittedName>
        <fullName evidence="2">Uncharacterized protein</fullName>
    </submittedName>
</protein>
<organism evidence="2 3">
    <name type="scientific">Micromonospora rubida</name>
    <dbReference type="NCBI Taxonomy" id="2697657"/>
    <lineage>
        <taxon>Bacteria</taxon>
        <taxon>Bacillati</taxon>
        <taxon>Actinomycetota</taxon>
        <taxon>Actinomycetes</taxon>
        <taxon>Micromonosporales</taxon>
        <taxon>Micromonosporaceae</taxon>
        <taxon>Micromonospora</taxon>
    </lineage>
</organism>
<dbReference type="Proteomes" id="UP001611075">
    <property type="component" value="Unassembled WGS sequence"/>
</dbReference>
<feature type="region of interest" description="Disordered" evidence="1">
    <location>
        <begin position="14"/>
        <end position="56"/>
    </location>
</feature>
<comment type="caution">
    <text evidence="2">The sequence shown here is derived from an EMBL/GenBank/DDBJ whole genome shotgun (WGS) entry which is preliminary data.</text>
</comment>
<name>A0ABW7SNN3_9ACTN</name>
<dbReference type="RefSeq" id="WP_396682406.1">
    <property type="nucleotide sequence ID" value="NZ_JBIRPU010000017.1"/>
</dbReference>
<gene>
    <name evidence="2" type="ORF">ACH4OY_21895</name>
</gene>
<evidence type="ECO:0000256" key="1">
    <source>
        <dbReference type="SAM" id="MobiDB-lite"/>
    </source>
</evidence>
<proteinExistence type="predicted"/>
<evidence type="ECO:0000313" key="2">
    <source>
        <dbReference type="EMBL" id="MFI0795305.1"/>
    </source>
</evidence>
<keyword evidence="3" id="KW-1185">Reference proteome</keyword>
<accession>A0ABW7SNN3</accession>
<dbReference type="EMBL" id="JBIRPU010000017">
    <property type="protein sequence ID" value="MFI0795305.1"/>
    <property type="molecule type" value="Genomic_DNA"/>
</dbReference>
<evidence type="ECO:0000313" key="3">
    <source>
        <dbReference type="Proteomes" id="UP001611075"/>
    </source>
</evidence>